<dbReference type="PANTHER" id="PTHR38442">
    <property type="entry name" value="INNER MEMBRANE PROTEIN-RELATED"/>
    <property type="match status" value="1"/>
</dbReference>
<keyword evidence="2" id="KW-1185">Reference proteome</keyword>
<dbReference type="AlphaFoldDB" id="A0A1L7CVK2"/>
<dbReference type="GO" id="GO:0005886">
    <property type="term" value="C:plasma membrane"/>
    <property type="evidence" value="ECO:0007669"/>
    <property type="project" value="TreeGrafter"/>
</dbReference>
<sequence>MPVPGPSPENEARKRAELRRSKAFATGLLVAATLIYLGCRWAEASAHAAGARPEAWVGYVRAAAEAGMVGALADWFAVTALFRHPMGIPIPHTAIIRRKKDQVGAALADFVGANFLNPALIVDKVRQADIPERVGDWLTEPGHPEQVSAEVGRFLGNALEAMDPADAELIIRTGLIDRLAEPAWGPPAGRALAQLIEEGRTEPVIQQLADWLHRKAIGAGPLIDRVLGERAPSWAPAFVNDLIGERVHRELVDFARGVRLDPEHEARAAIRRFLARLARDLQEDPETMARVEELKAELMDSRPVTAAPERIWAATATAVVAAARDPESLLRRKIAEAAAAYGARLRAEGELRAAIDRRIESAVHFIAVNYGGEVTSIISETVERWDADEASSKIELMVGRDLQFIRVNGTVVGSLAGLAIYTASTLLFGG</sequence>
<dbReference type="Proteomes" id="UP000185469">
    <property type="component" value="Chromosome"/>
</dbReference>
<organism evidence="1 2">
    <name type="scientific">Corynebacterium sphenisci DSM 44792</name>
    <dbReference type="NCBI Taxonomy" id="1437874"/>
    <lineage>
        <taxon>Bacteria</taxon>
        <taxon>Bacillati</taxon>
        <taxon>Actinomycetota</taxon>
        <taxon>Actinomycetes</taxon>
        <taxon>Mycobacteriales</taxon>
        <taxon>Corynebacteriaceae</taxon>
        <taxon>Corynebacterium</taxon>
    </lineage>
</organism>
<dbReference type="PANTHER" id="PTHR38442:SF1">
    <property type="entry name" value="INNER MEMBRANE PROTEIN"/>
    <property type="match status" value="1"/>
</dbReference>
<dbReference type="STRING" id="1437874.CSPHI_01035"/>
<dbReference type="InterPro" id="IPR007383">
    <property type="entry name" value="DUF445"/>
</dbReference>
<protein>
    <submittedName>
        <fullName evidence="1">Membrane protein</fullName>
    </submittedName>
</protein>
<name>A0A1L7CVK2_9CORY</name>
<dbReference type="EMBL" id="CP009248">
    <property type="protein sequence ID" value="APT89905.1"/>
    <property type="molecule type" value="Genomic_DNA"/>
</dbReference>
<accession>A0A1L7CVK2</accession>
<gene>
    <name evidence="1" type="ORF">CSPHI_01035</name>
</gene>
<dbReference type="KEGG" id="csph:CSPHI_01035"/>
<dbReference type="Pfam" id="PF04286">
    <property type="entry name" value="DUF445"/>
    <property type="match status" value="1"/>
</dbReference>
<evidence type="ECO:0000313" key="1">
    <source>
        <dbReference type="EMBL" id="APT89905.1"/>
    </source>
</evidence>
<proteinExistence type="predicted"/>
<evidence type="ECO:0000313" key="2">
    <source>
        <dbReference type="Proteomes" id="UP000185469"/>
    </source>
</evidence>
<reference evidence="1 2" key="1">
    <citation type="submission" date="2014-08" db="EMBL/GenBank/DDBJ databases">
        <title>Complete genome sequence of Corynebacterium sphenisci CECT 5990(T) (=DSM 44792(T)), isolated from healthy wild penguins.</title>
        <authorList>
            <person name="Ruckert C."/>
            <person name="Albersmeier A."/>
            <person name="Winkler A."/>
            <person name="Kalinowski J."/>
        </authorList>
    </citation>
    <scope>NUCLEOTIDE SEQUENCE [LARGE SCALE GENOMIC DNA]</scope>
    <source>
        <strain evidence="1 2">DSM 44792</strain>
    </source>
</reference>